<accession>A0AAW9R351</accession>
<dbReference type="PANTHER" id="PTHR37422:SF21">
    <property type="entry name" value="EXOQ-LIKE PROTEIN"/>
    <property type="match status" value="1"/>
</dbReference>
<gene>
    <name evidence="7" type="ORF">WB794_11000</name>
</gene>
<evidence type="ECO:0000313" key="7">
    <source>
        <dbReference type="EMBL" id="MEJ1250197.1"/>
    </source>
</evidence>
<feature type="transmembrane region" description="Helical" evidence="5">
    <location>
        <begin position="329"/>
        <end position="349"/>
    </location>
</feature>
<keyword evidence="4 5" id="KW-0472">Membrane</keyword>
<protein>
    <submittedName>
        <fullName evidence="7">O-antigen ligase family protein</fullName>
    </submittedName>
</protein>
<evidence type="ECO:0000259" key="6">
    <source>
        <dbReference type="Pfam" id="PF04932"/>
    </source>
</evidence>
<keyword evidence="8" id="KW-1185">Reference proteome</keyword>
<sequence length="418" mass="44068">MAAERAHLSLAHGLLLATVAVLPFGVAAELPVLAGAIAGLIALARGRIDWALPTTRLALVLGLAYWLPQLASAPDSLAPEKSWVEVALDLRFLPFLLFVAQPVREGQDAGRTLLTGIAALTLTWCADALLQATTGLSLGGAATSDRLSGIFGAGNLKLGGVIAVLAPFALIAAWHRFRAWGLLVCFLALLVVVLLAGARAAWIGLALGSGLALWHLLGGRRALLGLVAAMVLVALVSALGYVSSERFAQRLDRTAAALGADHDGIEHALSGRLAIWDVAWRMGEDHPVNGVGVRAFRHAYPDYAAPDDVFVDAQTGQGAFHAHQIMLELWSETGAIGLACWLLAVLFGWRGWRRQPANARARAMPAAIALVVALFPVNTHYAVYSAFWGLLLIWLVGIWLALLAGAADPSADAAHPGR</sequence>
<dbReference type="InterPro" id="IPR007016">
    <property type="entry name" value="O-antigen_ligase-rel_domated"/>
</dbReference>
<proteinExistence type="predicted"/>
<dbReference type="InterPro" id="IPR051533">
    <property type="entry name" value="WaaL-like"/>
</dbReference>
<feature type="transmembrane region" description="Helical" evidence="5">
    <location>
        <begin position="386"/>
        <end position="407"/>
    </location>
</feature>
<organism evidence="7 8">
    <name type="scientific">Denitratimonas tolerans</name>
    <dbReference type="NCBI Taxonomy" id="1338420"/>
    <lineage>
        <taxon>Bacteria</taxon>
        <taxon>Pseudomonadati</taxon>
        <taxon>Pseudomonadota</taxon>
        <taxon>Gammaproteobacteria</taxon>
        <taxon>Lysobacterales</taxon>
        <taxon>Lysobacteraceae</taxon>
        <taxon>Denitratimonas</taxon>
    </lineage>
</organism>
<keyword evidence="7" id="KW-0436">Ligase</keyword>
<evidence type="ECO:0000256" key="1">
    <source>
        <dbReference type="ARBA" id="ARBA00004141"/>
    </source>
</evidence>
<name>A0AAW9R351_9GAMM</name>
<comment type="caution">
    <text evidence="7">The sequence shown here is derived from an EMBL/GenBank/DDBJ whole genome shotgun (WGS) entry which is preliminary data.</text>
</comment>
<comment type="subcellular location">
    <subcellularLocation>
        <location evidence="1">Membrane</location>
        <topology evidence="1">Multi-pass membrane protein</topology>
    </subcellularLocation>
</comment>
<dbReference type="AlphaFoldDB" id="A0AAW9R351"/>
<evidence type="ECO:0000256" key="5">
    <source>
        <dbReference type="SAM" id="Phobius"/>
    </source>
</evidence>
<dbReference type="PANTHER" id="PTHR37422">
    <property type="entry name" value="TEICHURONIC ACID BIOSYNTHESIS PROTEIN TUAE"/>
    <property type="match status" value="1"/>
</dbReference>
<feature type="transmembrane region" description="Helical" evidence="5">
    <location>
        <begin position="20"/>
        <end position="43"/>
    </location>
</feature>
<feature type="domain" description="O-antigen ligase-related" evidence="6">
    <location>
        <begin position="185"/>
        <end position="342"/>
    </location>
</feature>
<reference evidence="7 8" key="1">
    <citation type="journal article" date="2016" name="Antonie Van Leeuwenhoek">
        <title>Denitratimonas tolerans gen. nov., sp. nov., a denitrifying bacterium isolated from a bioreactor for tannery wastewater treatment.</title>
        <authorList>
            <person name="Han S.I."/>
            <person name="Kim J.O."/>
            <person name="Lee Y.R."/>
            <person name="Ekpeghere K.I."/>
            <person name="Koh S.C."/>
            <person name="Whang K.S."/>
        </authorList>
    </citation>
    <scope>NUCLEOTIDE SEQUENCE [LARGE SCALE GENOMIC DNA]</scope>
    <source>
        <strain evidence="7 8">KACC 17565</strain>
    </source>
</reference>
<evidence type="ECO:0000256" key="4">
    <source>
        <dbReference type="ARBA" id="ARBA00023136"/>
    </source>
</evidence>
<keyword evidence="2 5" id="KW-0812">Transmembrane</keyword>
<dbReference type="GO" id="GO:0016020">
    <property type="term" value="C:membrane"/>
    <property type="evidence" value="ECO:0007669"/>
    <property type="project" value="UniProtKB-SubCell"/>
</dbReference>
<dbReference type="Proteomes" id="UP001364472">
    <property type="component" value="Unassembled WGS sequence"/>
</dbReference>
<dbReference type="RefSeq" id="WP_337335901.1">
    <property type="nucleotide sequence ID" value="NZ_JBBDHC010000016.1"/>
</dbReference>
<evidence type="ECO:0000256" key="3">
    <source>
        <dbReference type="ARBA" id="ARBA00022989"/>
    </source>
</evidence>
<feature type="transmembrane region" description="Helical" evidence="5">
    <location>
        <begin position="150"/>
        <end position="173"/>
    </location>
</feature>
<feature type="transmembrane region" description="Helical" evidence="5">
    <location>
        <begin position="222"/>
        <end position="243"/>
    </location>
</feature>
<keyword evidence="3 5" id="KW-1133">Transmembrane helix</keyword>
<dbReference type="Pfam" id="PF04932">
    <property type="entry name" value="Wzy_C"/>
    <property type="match status" value="1"/>
</dbReference>
<dbReference type="EMBL" id="JBBDHC010000016">
    <property type="protein sequence ID" value="MEJ1250197.1"/>
    <property type="molecule type" value="Genomic_DNA"/>
</dbReference>
<dbReference type="GO" id="GO:0016874">
    <property type="term" value="F:ligase activity"/>
    <property type="evidence" value="ECO:0007669"/>
    <property type="project" value="UniProtKB-KW"/>
</dbReference>
<evidence type="ECO:0000256" key="2">
    <source>
        <dbReference type="ARBA" id="ARBA00022692"/>
    </source>
</evidence>
<feature type="transmembrane region" description="Helical" evidence="5">
    <location>
        <begin position="180"/>
        <end position="202"/>
    </location>
</feature>
<feature type="transmembrane region" description="Helical" evidence="5">
    <location>
        <begin position="361"/>
        <end position="379"/>
    </location>
</feature>
<feature type="transmembrane region" description="Helical" evidence="5">
    <location>
        <begin position="112"/>
        <end position="130"/>
    </location>
</feature>
<evidence type="ECO:0000313" key="8">
    <source>
        <dbReference type="Proteomes" id="UP001364472"/>
    </source>
</evidence>